<dbReference type="GO" id="GO:0015031">
    <property type="term" value="P:protein transport"/>
    <property type="evidence" value="ECO:0007669"/>
    <property type="project" value="UniProtKB-KW"/>
</dbReference>
<dbReference type="PROSITE" id="PS50115">
    <property type="entry name" value="ARFGAP"/>
    <property type="match status" value="1"/>
</dbReference>
<feature type="compositionally biased region" description="Low complexity" evidence="19">
    <location>
        <begin position="159"/>
        <end position="173"/>
    </location>
</feature>
<dbReference type="GO" id="GO:0000139">
    <property type="term" value="C:Golgi membrane"/>
    <property type="evidence" value="ECO:0007669"/>
    <property type="project" value="TreeGrafter"/>
</dbReference>
<dbReference type="GeneID" id="106662309"/>
<dbReference type="GO" id="GO:0030100">
    <property type="term" value="P:regulation of endocytosis"/>
    <property type="evidence" value="ECO:0007669"/>
    <property type="project" value="TreeGrafter"/>
</dbReference>
<dbReference type="PANTHER" id="PTHR46395:SF1">
    <property type="entry name" value="ADP-RIBOSYLATION FACTOR GTPASE-ACTIVATING PROTEIN 1"/>
    <property type="match status" value="1"/>
</dbReference>
<dbReference type="Pfam" id="PF01412">
    <property type="entry name" value="ArfGap"/>
    <property type="match status" value="1"/>
</dbReference>
<comment type="subcellular location">
    <subcellularLocation>
        <location evidence="1">Cytoplasm</location>
    </subcellularLocation>
    <subcellularLocation>
        <location evidence="2">Golgi apparatus</location>
    </subcellularLocation>
</comment>
<evidence type="ECO:0000256" key="14">
    <source>
        <dbReference type="ARBA" id="ARBA00058112"/>
    </source>
</evidence>
<evidence type="ECO:0000256" key="3">
    <source>
        <dbReference type="ARBA" id="ARBA00022448"/>
    </source>
</evidence>
<keyword evidence="8 18" id="KW-0863">Zinc-finger</keyword>
<evidence type="ECO:0000256" key="19">
    <source>
        <dbReference type="SAM" id="MobiDB-lite"/>
    </source>
</evidence>
<dbReference type="GO" id="GO:0005096">
    <property type="term" value="F:GTPase activator activity"/>
    <property type="evidence" value="ECO:0007669"/>
    <property type="project" value="UniProtKB-KW"/>
</dbReference>
<feature type="region of interest" description="Disordered" evidence="19">
    <location>
        <begin position="365"/>
        <end position="396"/>
    </location>
</feature>
<dbReference type="OMA" id="MSKLWEV"/>
<evidence type="ECO:0000256" key="1">
    <source>
        <dbReference type="ARBA" id="ARBA00004496"/>
    </source>
</evidence>
<dbReference type="InterPro" id="IPR038508">
    <property type="entry name" value="ArfGAP_dom_sf"/>
</dbReference>
<dbReference type="GO" id="GO:0016192">
    <property type="term" value="P:vesicle-mediated transport"/>
    <property type="evidence" value="ECO:0007669"/>
    <property type="project" value="UniProtKB-KW"/>
</dbReference>
<keyword evidence="3" id="KW-0813">Transport</keyword>
<dbReference type="AlphaFoldDB" id="A0A8I6RDK7"/>
<feature type="compositionally biased region" description="Polar residues" evidence="19">
    <location>
        <begin position="318"/>
        <end position="336"/>
    </location>
</feature>
<dbReference type="CDD" id="cd08830">
    <property type="entry name" value="ArfGap_ArfGap1"/>
    <property type="match status" value="1"/>
</dbReference>
<dbReference type="OrthoDB" id="983479at2759"/>
<keyword evidence="5" id="KW-0963">Cytoplasm</keyword>
<feature type="region of interest" description="Disordered" evidence="19">
    <location>
        <begin position="314"/>
        <end position="336"/>
    </location>
</feature>
<evidence type="ECO:0000256" key="7">
    <source>
        <dbReference type="ARBA" id="ARBA00022723"/>
    </source>
</evidence>
<dbReference type="CTD" id="55738"/>
<evidence type="ECO:0000256" key="4">
    <source>
        <dbReference type="ARBA" id="ARBA00022468"/>
    </source>
</evidence>
<sequence>MASPRTRRVLQDLMTRNDNMKCFECGTHNPQWASVTYGIWICLECSGKHRGLGVHLSFVRSITMDKWKDIELEKMKVGGNRKAREFFDGQDDWDETLPIQNKYNTKAAALYRDKISTLANGKEWSPTTAKVDSFNSYKFKSDNYQQNDSCQSYQDMTENSSYNNGGSYQNYQNYNSHEFKDEKEAFFHRKQQENLKRPSDLPPNQGGKYSGFGYTMDPPPRSSSQEFFDTAVSSLSSFGQSGWSLFSKSALKIANKTTESAFKIGSIASQKVAEIGVTVTDKVKEGKILEEVGNQVSELANKVGDLGRKGWQDIAGSNIPSAQSPVSPSGSTTEKSSLLYETISSPTPQNLQKSHNDTLKTEWDSWKDKECSTKSARTNEWESSLEDEAWHSLNKS</sequence>
<dbReference type="KEGG" id="clec:106662309"/>
<dbReference type="RefSeq" id="XP_014241811.1">
    <property type="nucleotide sequence ID" value="XM_014386325.2"/>
</dbReference>
<evidence type="ECO:0000256" key="13">
    <source>
        <dbReference type="ARBA" id="ARBA00023034"/>
    </source>
</evidence>
<dbReference type="PRINTS" id="PR00405">
    <property type="entry name" value="REVINTRACTNG"/>
</dbReference>
<evidence type="ECO:0000313" key="21">
    <source>
        <dbReference type="EnsemblMetazoa" id="XP_014241811.1"/>
    </source>
</evidence>
<keyword evidence="11" id="KW-0653">Protein transport</keyword>
<dbReference type="FunFam" id="1.10.220.150:FF:000008">
    <property type="entry name" value="ADP-ribosylation factor GTPase activating protein 1"/>
    <property type="match status" value="1"/>
</dbReference>
<evidence type="ECO:0000256" key="5">
    <source>
        <dbReference type="ARBA" id="ARBA00022490"/>
    </source>
</evidence>
<evidence type="ECO:0000256" key="15">
    <source>
        <dbReference type="ARBA" id="ARBA00071258"/>
    </source>
</evidence>
<name>A0A8I6RDK7_CIMLE</name>
<dbReference type="SMART" id="SM00105">
    <property type="entry name" value="ArfGap"/>
    <property type="match status" value="1"/>
</dbReference>
<feature type="domain" description="Arf-GAP" evidence="20">
    <location>
        <begin position="7"/>
        <end position="124"/>
    </location>
</feature>
<dbReference type="GO" id="GO:0008270">
    <property type="term" value="F:zinc ion binding"/>
    <property type="evidence" value="ECO:0007669"/>
    <property type="project" value="UniProtKB-KW"/>
</dbReference>
<evidence type="ECO:0000256" key="18">
    <source>
        <dbReference type="PROSITE-ProRule" id="PRU00288"/>
    </source>
</evidence>
<feature type="region of interest" description="Disordered" evidence="19">
    <location>
        <begin position="154"/>
        <end position="173"/>
    </location>
</feature>
<dbReference type="EnsemblMetazoa" id="XM_014386325.2">
    <property type="protein sequence ID" value="XP_014241811.1"/>
    <property type="gene ID" value="LOC106662309"/>
</dbReference>
<evidence type="ECO:0000256" key="17">
    <source>
        <dbReference type="ARBA" id="ARBA00081514"/>
    </source>
</evidence>
<reference evidence="21" key="1">
    <citation type="submission" date="2022-01" db="UniProtKB">
        <authorList>
            <consortium name="EnsemblMetazoa"/>
        </authorList>
    </citation>
    <scope>IDENTIFICATION</scope>
</reference>
<accession>A0A8I6RDK7</accession>
<dbReference type="InterPro" id="IPR037278">
    <property type="entry name" value="ARFGAP/RecO"/>
</dbReference>
<dbReference type="GO" id="GO:0032012">
    <property type="term" value="P:regulation of ARF protein signal transduction"/>
    <property type="evidence" value="ECO:0007669"/>
    <property type="project" value="TreeGrafter"/>
</dbReference>
<keyword evidence="7" id="KW-0479">Metal-binding</keyword>
<dbReference type="Gene3D" id="1.10.220.150">
    <property type="entry name" value="Arf GTPase activating protein"/>
    <property type="match status" value="1"/>
</dbReference>
<keyword evidence="10" id="KW-0931">ER-Golgi transport</keyword>
<feature type="compositionally biased region" description="Polar residues" evidence="19">
    <location>
        <begin position="342"/>
        <end position="353"/>
    </location>
</feature>
<dbReference type="Proteomes" id="UP000494040">
    <property type="component" value="Unassembled WGS sequence"/>
</dbReference>
<feature type="compositionally biased region" description="Basic and acidic residues" evidence="19">
    <location>
        <begin position="365"/>
        <end position="380"/>
    </location>
</feature>
<keyword evidence="9" id="KW-0862">Zinc</keyword>
<keyword evidence="13" id="KW-0333">Golgi apparatus</keyword>
<comment type="function">
    <text evidence="14">GTPase-activating protein (GAP) for the ADP ribosylation factor 1 (ARF1). Involved in membrane trafficking and /or vesicle transport. Promotes hydrolysis of the ARF1-bound GTP and thus, is required for the dissociation of coat proteins from Golgi-derived membranes and vesicles, a prerequisite for vesicle's fusion with target compartment. Probably regulates ARF1-mediated transport via its interaction with the KDELR proteins and TMED2. Overexpression induces the redistribution of the entire Golgi complex to the endoplasmic reticulum, as when ARF1 is deactivated. Its activity is stimulated by phosphoinosides and inhibited by phosphatidylcholine.</text>
</comment>
<evidence type="ECO:0000256" key="11">
    <source>
        <dbReference type="ARBA" id="ARBA00022927"/>
    </source>
</evidence>
<keyword evidence="4" id="KW-0343">GTPase activation</keyword>
<evidence type="ECO:0000256" key="6">
    <source>
        <dbReference type="ARBA" id="ARBA00022553"/>
    </source>
</evidence>
<dbReference type="PANTHER" id="PTHR46395">
    <property type="entry name" value="ADP-RIBOSYLATION FACTOR GTPASE-ACTIVATING PROTEIN 1"/>
    <property type="match status" value="1"/>
</dbReference>
<evidence type="ECO:0000256" key="8">
    <source>
        <dbReference type="ARBA" id="ARBA00022771"/>
    </source>
</evidence>
<evidence type="ECO:0000259" key="20">
    <source>
        <dbReference type="PROSITE" id="PS50115"/>
    </source>
</evidence>
<keyword evidence="22" id="KW-1185">Reference proteome</keyword>
<evidence type="ECO:0000256" key="16">
    <source>
        <dbReference type="ARBA" id="ARBA00077418"/>
    </source>
</evidence>
<feature type="region of interest" description="Disordered" evidence="19">
    <location>
        <begin position="341"/>
        <end position="360"/>
    </location>
</feature>
<keyword evidence="12" id="KW-0007">Acetylation</keyword>
<evidence type="ECO:0000256" key="10">
    <source>
        <dbReference type="ARBA" id="ARBA00022892"/>
    </source>
</evidence>
<protein>
    <recommendedName>
        <fullName evidence="15">ADP-ribosylation factor GTPase-activating protein 1</fullName>
    </recommendedName>
    <alternativeName>
        <fullName evidence="17">ADP-ribosylation factor 1 GTPase-activating protein</fullName>
    </alternativeName>
    <alternativeName>
        <fullName evidence="16">ARF1-directed GTPase-activating protein</fullName>
    </alternativeName>
</protein>
<dbReference type="SUPFAM" id="SSF57863">
    <property type="entry name" value="ArfGap/RecO-like zinc finger"/>
    <property type="match status" value="1"/>
</dbReference>
<proteinExistence type="predicted"/>
<evidence type="ECO:0000256" key="2">
    <source>
        <dbReference type="ARBA" id="ARBA00004555"/>
    </source>
</evidence>
<evidence type="ECO:0000313" key="22">
    <source>
        <dbReference type="Proteomes" id="UP000494040"/>
    </source>
</evidence>
<dbReference type="InterPro" id="IPR001164">
    <property type="entry name" value="ArfGAP_dom"/>
</dbReference>
<keyword evidence="6" id="KW-0597">Phosphoprotein</keyword>
<evidence type="ECO:0000256" key="9">
    <source>
        <dbReference type="ARBA" id="ARBA00022833"/>
    </source>
</evidence>
<evidence type="ECO:0000256" key="12">
    <source>
        <dbReference type="ARBA" id="ARBA00022990"/>
    </source>
</evidence>
<organism evidence="21 22">
    <name type="scientific">Cimex lectularius</name>
    <name type="common">Bed bug</name>
    <name type="synonym">Acanthia lectularia</name>
    <dbReference type="NCBI Taxonomy" id="79782"/>
    <lineage>
        <taxon>Eukaryota</taxon>
        <taxon>Metazoa</taxon>
        <taxon>Ecdysozoa</taxon>
        <taxon>Arthropoda</taxon>
        <taxon>Hexapoda</taxon>
        <taxon>Insecta</taxon>
        <taxon>Pterygota</taxon>
        <taxon>Neoptera</taxon>
        <taxon>Paraneoptera</taxon>
        <taxon>Hemiptera</taxon>
        <taxon>Heteroptera</taxon>
        <taxon>Panheteroptera</taxon>
        <taxon>Cimicomorpha</taxon>
        <taxon>Cimicidae</taxon>
        <taxon>Cimex</taxon>
    </lineage>
</organism>